<comment type="caution">
    <text evidence="2">The sequence shown here is derived from an EMBL/GenBank/DDBJ whole genome shotgun (WGS) entry which is preliminary data.</text>
</comment>
<keyword evidence="3" id="KW-1185">Reference proteome</keyword>
<evidence type="ECO:0000313" key="2">
    <source>
        <dbReference type="EMBL" id="MBO1318821.1"/>
    </source>
</evidence>
<keyword evidence="1" id="KW-0732">Signal</keyword>
<name>A0A8J7QD42_9BACT</name>
<gene>
    <name evidence="2" type="ORF">J3U88_10135</name>
</gene>
<dbReference type="InterPro" id="IPR029058">
    <property type="entry name" value="AB_hydrolase_fold"/>
</dbReference>
<evidence type="ECO:0000313" key="3">
    <source>
        <dbReference type="Proteomes" id="UP000664417"/>
    </source>
</evidence>
<feature type="signal peptide" evidence="1">
    <location>
        <begin position="1"/>
        <end position="17"/>
    </location>
</feature>
<dbReference type="RefSeq" id="WP_207858599.1">
    <property type="nucleotide sequence ID" value="NZ_JAFREP010000007.1"/>
</dbReference>
<dbReference type="Gene3D" id="3.40.50.1820">
    <property type="entry name" value="alpha/beta hydrolase"/>
    <property type="match status" value="1"/>
</dbReference>
<proteinExistence type="predicted"/>
<dbReference type="AlphaFoldDB" id="A0A8J7QD42"/>
<dbReference type="PROSITE" id="PS51257">
    <property type="entry name" value="PROKAR_LIPOPROTEIN"/>
    <property type="match status" value="1"/>
</dbReference>
<reference evidence="2" key="1">
    <citation type="submission" date="2021-03" db="EMBL/GenBank/DDBJ databases">
        <authorList>
            <person name="Wang G."/>
        </authorList>
    </citation>
    <scope>NUCLEOTIDE SEQUENCE</scope>
    <source>
        <strain evidence="2">KCTC 12899</strain>
    </source>
</reference>
<evidence type="ECO:0000256" key="1">
    <source>
        <dbReference type="SAM" id="SignalP"/>
    </source>
</evidence>
<dbReference type="EMBL" id="JAFREP010000007">
    <property type="protein sequence ID" value="MBO1318821.1"/>
    <property type="molecule type" value="Genomic_DNA"/>
</dbReference>
<organism evidence="2 3">
    <name type="scientific">Acanthopleuribacter pedis</name>
    <dbReference type="NCBI Taxonomy" id="442870"/>
    <lineage>
        <taxon>Bacteria</taxon>
        <taxon>Pseudomonadati</taxon>
        <taxon>Acidobacteriota</taxon>
        <taxon>Holophagae</taxon>
        <taxon>Acanthopleuribacterales</taxon>
        <taxon>Acanthopleuribacteraceae</taxon>
        <taxon>Acanthopleuribacter</taxon>
    </lineage>
</organism>
<feature type="chain" id="PRO_5035325647" description="Lipoprotein" evidence="1">
    <location>
        <begin position="18"/>
        <end position="693"/>
    </location>
</feature>
<dbReference type="SUPFAM" id="SSF53474">
    <property type="entry name" value="alpha/beta-Hydrolases"/>
    <property type="match status" value="1"/>
</dbReference>
<accession>A0A8J7QD42</accession>
<evidence type="ECO:0008006" key="4">
    <source>
        <dbReference type="Google" id="ProtNLM"/>
    </source>
</evidence>
<dbReference type="Proteomes" id="UP000664417">
    <property type="component" value="Unassembled WGS sequence"/>
</dbReference>
<protein>
    <recommendedName>
        <fullName evidence="4">Lipoprotein</fullName>
    </recommendedName>
</protein>
<sequence>MSLRLRQLFLAALVALACWGCSNDDEDIELQERQIFTDYTFALFDPLGGDPTRIPLPNDLLRDPDTGQNAVPSLNDPAVDTLIAQFNSLSGFSTSGPLIIPMEGGIRAETVNAQTLLVVDLEDLAAAQTGQAINPIREMTYSVVVDPTTGNPTIFARPVRPLKPGRTHVVVMTNGVIGDNEENFPVEAQAITLLTRNAFPLVDDQGRSAVDGLGDSEAAGLEPLREAFQPLWEAAEAVTGLQRSYIPLVFSFTTQPLFETMTAVRRDVQKRDTPIQILQAVEGSAAVDAFFNAIGAGAVPHDAIGAVYIGAFQAPRWIGDPTSEPFAPGGADGLPLSRGEVTIPFIACMPLGAQAATPMMIFQHAITRSKEDMFGLANGPCSNGVGVIGIDMWLHGDLTFGLDLIDNATGFPGPDGIEDPSGANFVNLGNLLLSRDNIRQSVSNLYTLTRVITSGNTDFNGDGGADAATFGLTFLGQSLGGVSAAPFVATETNIGVAAFNVTGGRIASLLRNSQVFGPQIAAGLGAFGIPEGSFLAELYFFVGQTILDDADGFNYGAEMRSGNLANGAPKTVLLQMSLDDDTIPNDNTLDLARAIGVTKVDGTAVDGLASASAPYVGSALFQFDNAGHGSLLDPSEGSTVEMQVQAVTFLLLGLQGSPTVINPFGPGKKTVDVGDGLYTPVGVMNFNVVPPPR</sequence>